<dbReference type="RefSeq" id="WP_212216439.1">
    <property type="nucleotide sequence ID" value="NZ_JAGUCO010000008.1"/>
</dbReference>
<comment type="caution">
    <text evidence="2">The sequence shown here is derived from an EMBL/GenBank/DDBJ whole genome shotgun (WGS) entry which is preliminary data.</text>
</comment>
<sequence length="180" mass="19994">MRISKRDSSNKLSVGVFIFLLVALTGCKTVKKTVDVQSDFETIKNNDVQVSTDSVSLVKVDTQFEDKSVLSDSVVVNEVTVVLSKPDSSGQQYPEQITYRETTKVNNAKKDIKQVKDSVLTTDFNQLLIDKTDSKSGVSVAIDSKVKEKKPKTLLWILLLLGSGVLIFGYFILKRFGLIK</sequence>
<protein>
    <recommendedName>
        <fullName evidence="4">DUF4349 domain-containing protein</fullName>
    </recommendedName>
</protein>
<gene>
    <name evidence="2" type="ORF">KEM10_12965</name>
</gene>
<evidence type="ECO:0008006" key="4">
    <source>
        <dbReference type="Google" id="ProtNLM"/>
    </source>
</evidence>
<keyword evidence="3" id="KW-1185">Reference proteome</keyword>
<reference evidence="2 3" key="1">
    <citation type="journal article" date="2015" name="Int. J. Syst. Evol. Microbiol.">
        <title>Carboxylicivirga linearis sp. nov., isolated from a sea cucumber culture pond.</title>
        <authorList>
            <person name="Wang F.Q."/>
            <person name="Zhou Y.X."/>
            <person name="Lin X.Z."/>
            <person name="Chen G.J."/>
            <person name="Du Z.J."/>
        </authorList>
    </citation>
    <scope>NUCLEOTIDE SEQUENCE [LARGE SCALE GENOMIC DNA]</scope>
    <source>
        <strain evidence="2 3">FB218</strain>
    </source>
</reference>
<accession>A0ABS5JXQ4</accession>
<name>A0ABS5JXQ4_9BACT</name>
<dbReference type="Proteomes" id="UP000708576">
    <property type="component" value="Unassembled WGS sequence"/>
</dbReference>
<keyword evidence="1" id="KW-0472">Membrane</keyword>
<feature type="transmembrane region" description="Helical" evidence="1">
    <location>
        <begin position="154"/>
        <end position="173"/>
    </location>
</feature>
<proteinExistence type="predicted"/>
<keyword evidence="1" id="KW-1133">Transmembrane helix</keyword>
<evidence type="ECO:0000313" key="3">
    <source>
        <dbReference type="Proteomes" id="UP000708576"/>
    </source>
</evidence>
<evidence type="ECO:0000256" key="1">
    <source>
        <dbReference type="SAM" id="Phobius"/>
    </source>
</evidence>
<organism evidence="2 3">
    <name type="scientific">Carboxylicivirga linearis</name>
    <dbReference type="NCBI Taxonomy" id="1628157"/>
    <lineage>
        <taxon>Bacteria</taxon>
        <taxon>Pseudomonadati</taxon>
        <taxon>Bacteroidota</taxon>
        <taxon>Bacteroidia</taxon>
        <taxon>Marinilabiliales</taxon>
        <taxon>Marinilabiliaceae</taxon>
        <taxon>Carboxylicivirga</taxon>
    </lineage>
</organism>
<evidence type="ECO:0000313" key="2">
    <source>
        <dbReference type="EMBL" id="MBS2099196.1"/>
    </source>
</evidence>
<dbReference type="PROSITE" id="PS51257">
    <property type="entry name" value="PROKAR_LIPOPROTEIN"/>
    <property type="match status" value="1"/>
</dbReference>
<keyword evidence="1" id="KW-0812">Transmembrane</keyword>
<dbReference type="EMBL" id="JAGUCO010000008">
    <property type="protein sequence ID" value="MBS2099196.1"/>
    <property type="molecule type" value="Genomic_DNA"/>
</dbReference>